<organism evidence="10 11">
    <name type="scientific">Candidatus Synechococcus calcipolaris G9</name>
    <dbReference type="NCBI Taxonomy" id="1497997"/>
    <lineage>
        <taxon>Bacteria</taxon>
        <taxon>Bacillati</taxon>
        <taxon>Cyanobacteriota</taxon>
        <taxon>Cyanophyceae</taxon>
        <taxon>Synechococcales</taxon>
        <taxon>Synechococcaceae</taxon>
        <taxon>Synechococcus</taxon>
    </lineage>
</organism>
<evidence type="ECO:0000256" key="3">
    <source>
        <dbReference type="ARBA" id="ARBA00022793"/>
    </source>
</evidence>
<feature type="domain" description="Orotidine 5'-phosphate decarboxylase" evidence="9">
    <location>
        <begin position="9"/>
        <end position="234"/>
    </location>
</feature>
<evidence type="ECO:0000313" key="10">
    <source>
        <dbReference type="EMBL" id="MDG2989410.1"/>
    </source>
</evidence>
<dbReference type="Proteomes" id="UP001154265">
    <property type="component" value="Unassembled WGS sequence"/>
</dbReference>
<comment type="subunit">
    <text evidence="7">Homodimer.</text>
</comment>
<dbReference type="InterPro" id="IPR018089">
    <property type="entry name" value="OMPdecase_AS"/>
</dbReference>
<keyword evidence="5 7" id="KW-0456">Lyase</keyword>
<dbReference type="PANTHER" id="PTHR32119:SF2">
    <property type="entry name" value="OROTIDINE 5'-PHOSPHATE DECARBOXYLASE"/>
    <property type="match status" value="1"/>
</dbReference>
<dbReference type="RefSeq" id="WP_277865336.1">
    <property type="nucleotide sequence ID" value="NZ_JAKKUT010000001.1"/>
</dbReference>
<dbReference type="EMBL" id="JAKKUT010000001">
    <property type="protein sequence ID" value="MDG2989410.1"/>
    <property type="molecule type" value="Genomic_DNA"/>
</dbReference>
<feature type="binding site" evidence="7">
    <location>
        <position position="219"/>
    </location>
    <ligand>
        <name>substrate</name>
    </ligand>
</feature>
<evidence type="ECO:0000259" key="9">
    <source>
        <dbReference type="SMART" id="SM00934"/>
    </source>
</evidence>
<dbReference type="HAMAP" id="MF_01200_B">
    <property type="entry name" value="OMPdecase_type1_B"/>
    <property type="match status" value="1"/>
</dbReference>
<comment type="function">
    <text evidence="1 7">Catalyzes the decarboxylation of orotidine 5'-monophosphate (OMP) to uridine 5'-monophosphate (UMP).</text>
</comment>
<evidence type="ECO:0000256" key="5">
    <source>
        <dbReference type="ARBA" id="ARBA00023239"/>
    </source>
</evidence>
<gene>
    <name evidence="7 10" type="primary">pyrF</name>
    <name evidence="10" type="ORF">L3556_00465</name>
</gene>
<feature type="binding site" evidence="7">
    <location>
        <position position="218"/>
    </location>
    <ligand>
        <name>substrate</name>
    </ligand>
</feature>
<dbReference type="PROSITE" id="PS00156">
    <property type="entry name" value="OMPDECASE"/>
    <property type="match status" value="1"/>
</dbReference>
<dbReference type="EC" id="4.1.1.23" evidence="7"/>
<dbReference type="InterPro" id="IPR001754">
    <property type="entry name" value="OMPdeCOase_dom"/>
</dbReference>
<keyword evidence="4 7" id="KW-0665">Pyrimidine biosynthesis</keyword>
<evidence type="ECO:0000256" key="2">
    <source>
        <dbReference type="ARBA" id="ARBA00004861"/>
    </source>
</evidence>
<name>A0ABT6EU33_9SYNE</name>
<feature type="binding site" evidence="7">
    <location>
        <position position="36"/>
    </location>
    <ligand>
        <name>substrate</name>
    </ligand>
</feature>
<protein>
    <recommendedName>
        <fullName evidence="7">Orotidine 5'-phosphate decarboxylase</fullName>
        <ecNumber evidence="7">4.1.1.23</ecNumber>
    </recommendedName>
    <alternativeName>
        <fullName evidence="7">OMP decarboxylase</fullName>
        <shortName evidence="7">OMPDCase</shortName>
        <shortName evidence="7">OMPdecase</shortName>
    </alternativeName>
</protein>
<proteinExistence type="inferred from homology"/>
<dbReference type="NCBIfam" id="TIGR01740">
    <property type="entry name" value="pyrF"/>
    <property type="match status" value="1"/>
</dbReference>
<feature type="binding site" evidence="7">
    <location>
        <position position="127"/>
    </location>
    <ligand>
        <name>substrate</name>
    </ligand>
</feature>
<keyword evidence="11" id="KW-1185">Reference proteome</keyword>
<keyword evidence="3 7" id="KW-0210">Decarboxylase</keyword>
<comment type="similarity">
    <text evidence="7">Belongs to the OMP decarboxylase family. Type 1 subfamily.</text>
</comment>
<dbReference type="Gene3D" id="3.20.20.70">
    <property type="entry name" value="Aldolase class I"/>
    <property type="match status" value="1"/>
</dbReference>
<comment type="catalytic activity">
    <reaction evidence="6 7 8">
        <text>orotidine 5'-phosphate + H(+) = UMP + CO2</text>
        <dbReference type="Rhea" id="RHEA:11596"/>
        <dbReference type="ChEBI" id="CHEBI:15378"/>
        <dbReference type="ChEBI" id="CHEBI:16526"/>
        <dbReference type="ChEBI" id="CHEBI:57538"/>
        <dbReference type="ChEBI" id="CHEBI:57865"/>
        <dbReference type="EC" id="4.1.1.23"/>
    </reaction>
</comment>
<feature type="binding site" evidence="7">
    <location>
        <position position="15"/>
    </location>
    <ligand>
        <name>substrate</name>
    </ligand>
</feature>
<dbReference type="InterPro" id="IPR013785">
    <property type="entry name" value="Aldolase_TIM"/>
</dbReference>
<evidence type="ECO:0000256" key="6">
    <source>
        <dbReference type="ARBA" id="ARBA00049157"/>
    </source>
</evidence>
<dbReference type="GO" id="GO:0004590">
    <property type="term" value="F:orotidine-5'-phosphate decarboxylase activity"/>
    <property type="evidence" value="ECO:0007669"/>
    <property type="project" value="UniProtKB-EC"/>
</dbReference>
<dbReference type="InterPro" id="IPR011060">
    <property type="entry name" value="RibuloseP-bd_barrel"/>
</dbReference>
<dbReference type="InterPro" id="IPR047596">
    <property type="entry name" value="OMPdecase_bac"/>
</dbReference>
<feature type="binding site" evidence="7">
    <location>
        <begin position="63"/>
        <end position="72"/>
    </location>
    <ligand>
        <name>substrate</name>
    </ligand>
</feature>
<reference evidence="10" key="2">
    <citation type="submission" date="2022-01" db="EMBL/GenBank/DDBJ databases">
        <authorList>
            <person name="Zivanovic Y."/>
            <person name="Moreira D."/>
            <person name="Lopez-Garcia P."/>
        </authorList>
    </citation>
    <scope>NUCLEOTIDE SEQUENCE</scope>
    <source>
        <strain evidence="10">G9</strain>
    </source>
</reference>
<dbReference type="Pfam" id="PF00215">
    <property type="entry name" value="OMPdecase"/>
    <property type="match status" value="1"/>
</dbReference>
<dbReference type="SMART" id="SM00934">
    <property type="entry name" value="OMPdecase"/>
    <property type="match status" value="1"/>
</dbReference>
<dbReference type="PANTHER" id="PTHR32119">
    <property type="entry name" value="OROTIDINE 5'-PHOSPHATE DECARBOXYLASE"/>
    <property type="match status" value="1"/>
</dbReference>
<evidence type="ECO:0000256" key="4">
    <source>
        <dbReference type="ARBA" id="ARBA00022975"/>
    </source>
</evidence>
<comment type="pathway">
    <text evidence="2 7 8">Pyrimidine metabolism; UMP biosynthesis via de novo pathway; UMP from orotate: step 2/2.</text>
</comment>
<reference evidence="10" key="1">
    <citation type="journal article" date="2022" name="Genome Biol. Evol.">
        <title>A New Gene Family Diagnostic for Intracellular Biomineralization of Amorphous Ca Carbonates by Cyanobacteria.</title>
        <authorList>
            <person name="Benzerara K."/>
            <person name="Duprat E."/>
            <person name="Bitard-Feildel T."/>
            <person name="Caumes G."/>
            <person name="Cassier-Chauvat C."/>
            <person name="Chauvat F."/>
            <person name="Dezi M."/>
            <person name="Diop S.I."/>
            <person name="Gaschignard G."/>
            <person name="Gorgen S."/>
            <person name="Gugger M."/>
            <person name="Lopez-Garcia P."/>
            <person name="Millet M."/>
            <person name="Skouri-Panet F."/>
            <person name="Moreira D."/>
            <person name="Callebaut I."/>
        </authorList>
    </citation>
    <scope>NUCLEOTIDE SEQUENCE</scope>
    <source>
        <strain evidence="10">G9</strain>
    </source>
</reference>
<comment type="caution">
    <text evidence="10">The sequence shown here is derived from an EMBL/GenBank/DDBJ whole genome shotgun (WGS) entry which is preliminary data.</text>
</comment>
<dbReference type="CDD" id="cd04725">
    <property type="entry name" value="OMP_decarboxylase_like"/>
    <property type="match status" value="1"/>
</dbReference>
<feature type="binding site" evidence="7">
    <location>
        <position position="198"/>
    </location>
    <ligand>
        <name>substrate</name>
    </ligand>
</feature>
<dbReference type="SUPFAM" id="SSF51366">
    <property type="entry name" value="Ribulose-phoshate binding barrel"/>
    <property type="match status" value="1"/>
</dbReference>
<evidence type="ECO:0000256" key="8">
    <source>
        <dbReference type="RuleBase" id="RU000512"/>
    </source>
</evidence>
<accession>A0ABT6EU33</accession>
<feature type="binding site" evidence="7">
    <location>
        <position position="189"/>
    </location>
    <ligand>
        <name>substrate</name>
    </ligand>
</feature>
<feature type="active site" description="Proton donor" evidence="7">
    <location>
        <position position="65"/>
    </location>
</feature>
<evidence type="ECO:0000256" key="7">
    <source>
        <dbReference type="HAMAP-Rule" id="MF_01200"/>
    </source>
</evidence>
<evidence type="ECO:0000313" key="11">
    <source>
        <dbReference type="Proteomes" id="UP001154265"/>
    </source>
</evidence>
<sequence length="240" mass="25854">MVSINPANQIIVALDVPQLAEAIALVERLPQVTFWKVGLELFYGAGTEILEYLNHQNKRIFLDLKLNDIPNTVAAACRVIATYGVEMITIHTSVGRAGLLAAQDALNSLSTPRVKPIPQLIGVTLLTSFSARDLAFDLKVPLELPEYILHLALLAQGCGLAGVVCSPQEAAQIQQVCGDDFVRICPGIRPLGSEQGDQRRSLTPKAALDAGANFLVIGRPITQAPDPAHVFEQICAQCQQ</sequence>
<dbReference type="NCBIfam" id="NF001273">
    <property type="entry name" value="PRK00230.1"/>
    <property type="match status" value="1"/>
</dbReference>
<dbReference type="InterPro" id="IPR014732">
    <property type="entry name" value="OMPdecase"/>
</dbReference>
<evidence type="ECO:0000256" key="1">
    <source>
        <dbReference type="ARBA" id="ARBA00002356"/>
    </source>
</evidence>